<reference evidence="1 2" key="1">
    <citation type="submission" date="2016-02" db="EMBL/GenBank/DDBJ databases">
        <title>Genome sequence of Tissierella creatinophila DSM 6911.</title>
        <authorList>
            <person name="Poehlein A."/>
            <person name="Daniel R."/>
        </authorList>
    </citation>
    <scope>NUCLEOTIDE SEQUENCE [LARGE SCALE GENOMIC DNA]</scope>
    <source>
        <strain evidence="1 2">DSM 6911</strain>
    </source>
</reference>
<dbReference type="EMBL" id="LTDM01000043">
    <property type="protein sequence ID" value="OLS02096.1"/>
    <property type="molecule type" value="Genomic_DNA"/>
</dbReference>
<gene>
    <name evidence="1" type="ORF">TICRE_19140</name>
</gene>
<comment type="caution">
    <text evidence="1">The sequence shown here is derived from an EMBL/GenBank/DDBJ whole genome shotgun (WGS) entry which is preliminary data.</text>
</comment>
<organism evidence="1 2">
    <name type="scientific">Tissierella creatinophila DSM 6911</name>
    <dbReference type="NCBI Taxonomy" id="1123403"/>
    <lineage>
        <taxon>Bacteria</taxon>
        <taxon>Bacillati</taxon>
        <taxon>Bacillota</taxon>
        <taxon>Tissierellia</taxon>
        <taxon>Tissierellales</taxon>
        <taxon>Tissierellaceae</taxon>
        <taxon>Tissierella</taxon>
    </lineage>
</organism>
<dbReference type="AlphaFoldDB" id="A0A1U7M485"/>
<keyword evidence="2" id="KW-1185">Reference proteome</keyword>
<dbReference type="Proteomes" id="UP000186112">
    <property type="component" value="Unassembled WGS sequence"/>
</dbReference>
<protein>
    <submittedName>
        <fullName evidence="1">Uncharacterized protein</fullName>
    </submittedName>
</protein>
<name>A0A1U7M485_TISCR</name>
<evidence type="ECO:0000313" key="2">
    <source>
        <dbReference type="Proteomes" id="UP000186112"/>
    </source>
</evidence>
<evidence type="ECO:0000313" key="1">
    <source>
        <dbReference type="EMBL" id="OLS02096.1"/>
    </source>
</evidence>
<sequence length="106" mass="12501">MDIFVHILSSSSEMNKILLINRINTKDFQEEKKRIFFLIGDMENKDTEAHLMDTLNSVEFLVKKDIVYKYNGVEIPIEEKNIPKMIKVLIEADINIYSVYELYDPI</sequence>
<proteinExistence type="predicted"/>
<accession>A0A1U7M485</accession>